<proteinExistence type="predicted"/>
<name>A0AAF5PI32_WUCBA</name>
<reference evidence="2" key="3">
    <citation type="submission" date="2024-02" db="UniProtKB">
        <authorList>
            <consortium name="WormBaseParasite"/>
        </authorList>
    </citation>
    <scope>IDENTIFICATION</scope>
    <source>
        <strain evidence="2">pt0022</strain>
    </source>
</reference>
<reference evidence="1" key="1">
    <citation type="submission" date="2015-03" db="EMBL/GenBank/DDBJ databases">
        <title>Wuchereria bancrofti Genome Sequencing Papua New Guinea Strain.</title>
        <authorList>
            <person name="Small S.T."/>
            <person name="Serre D."/>
            <person name="Zimmerman P.A."/>
        </authorList>
    </citation>
    <scope>NUCLEOTIDE SEQUENCE [LARGE SCALE GENOMIC DNA]</scope>
    <source>
        <strain evidence="1">pt0022</strain>
    </source>
</reference>
<evidence type="ECO:0000313" key="1">
    <source>
        <dbReference type="Proteomes" id="UP000093561"/>
    </source>
</evidence>
<evidence type="ECO:0000313" key="2">
    <source>
        <dbReference type="WBParaSite" id="mrna-Wban_00982"/>
    </source>
</evidence>
<dbReference type="Proteomes" id="UP000093561">
    <property type="component" value="Unassembled WGS sequence"/>
</dbReference>
<protein>
    <submittedName>
        <fullName evidence="2">Uncharacterized protein</fullName>
    </submittedName>
</protein>
<reference evidence="1" key="2">
    <citation type="journal article" date="2016" name="Mol. Ecol.">
        <title>Population genomics of the filarial nematode parasite Wuchereria bancrofti from mosquitoes.</title>
        <authorList>
            <person name="Small S.T."/>
            <person name="Reimer L.J."/>
            <person name="Tisch D.J."/>
            <person name="King C.L."/>
            <person name="Christensen B.M."/>
            <person name="Siba P.M."/>
            <person name="Kazura J.W."/>
            <person name="Serre D."/>
            <person name="Zimmerman P.A."/>
        </authorList>
    </citation>
    <scope>NUCLEOTIDE SEQUENCE</scope>
    <source>
        <strain evidence="1">pt0022</strain>
    </source>
</reference>
<accession>A0AAF5PI32</accession>
<dbReference type="AlphaFoldDB" id="A0AAF5PI32"/>
<organism evidence="1 2">
    <name type="scientific">Wuchereria bancrofti</name>
    <dbReference type="NCBI Taxonomy" id="6293"/>
    <lineage>
        <taxon>Eukaryota</taxon>
        <taxon>Metazoa</taxon>
        <taxon>Ecdysozoa</taxon>
        <taxon>Nematoda</taxon>
        <taxon>Chromadorea</taxon>
        <taxon>Rhabditida</taxon>
        <taxon>Spirurina</taxon>
        <taxon>Spiruromorpha</taxon>
        <taxon>Filarioidea</taxon>
        <taxon>Onchocercidae</taxon>
        <taxon>Wuchereria</taxon>
    </lineage>
</organism>
<sequence length="439" mass="51384">MSRFTSSDRYYMFQDVDRYHPLTSFTRHYIPSTHIPERIVPDTLRNFKVESLFDYSLLKNSYNKKKIIQLDGIAPIIEGMLFFLLKQQMIIKYFARCEDEPYFKGDACKLEHRRRSRGVVVEANYSMEVPIALTRYLRPSLKFDVVTTKTFLAMLCRFIDNELRFYRFNIERIGDLIIIEEMPFGDARPTKTYLQGALDILTGRASMDYRQIAMCEFGTKCILLRQHVDLAEHSSIGQIRTHINCQQNCVRQYPKQPFLPILQDTIASLSKFERFFDQPDPTFQIDGTNVIIRGPVVPEPPKKPIEIMCRSFQRFSFENLQMKWPNMIFSGADRIVSVLHVRGLIDHKPKSFSFHDIAPKGYKNTMARASALCRRIVDYIKEIDNLNCNKLALIWVNDKQFPLDVNDGNHLVLYRRHSKGFDERAFVSPSLRTSILQEE</sequence>
<dbReference type="WBParaSite" id="mrna-Wban_00982">
    <property type="protein sequence ID" value="mrna-Wban_00982"/>
    <property type="gene ID" value="Wban_00982"/>
</dbReference>